<proteinExistence type="inferred from homology"/>
<dbReference type="AlphaFoldDB" id="A0A653IHI0"/>
<dbReference type="EMBL" id="CABWKQ010000046">
    <property type="protein sequence ID" value="VWX38602.1"/>
    <property type="molecule type" value="Genomic_DNA"/>
</dbReference>
<dbReference type="Gene3D" id="3.40.50.300">
    <property type="entry name" value="P-loop containing nucleotide triphosphate hydrolases"/>
    <property type="match status" value="1"/>
</dbReference>
<name>A0A653IHI0_9BACL</name>
<dbReference type="SMART" id="SM00382">
    <property type="entry name" value="AAA"/>
    <property type="match status" value="1"/>
</dbReference>
<keyword evidence="2" id="KW-0813">Transport</keyword>
<dbReference type="PROSITE" id="PS50893">
    <property type="entry name" value="ABC_TRANSPORTER_2"/>
    <property type="match status" value="1"/>
</dbReference>
<organism evidence="6 7">
    <name type="scientific">Exiguobacterium oxidotolerans</name>
    <dbReference type="NCBI Taxonomy" id="223958"/>
    <lineage>
        <taxon>Bacteria</taxon>
        <taxon>Bacillati</taxon>
        <taxon>Bacillota</taxon>
        <taxon>Bacilli</taxon>
        <taxon>Bacillales</taxon>
        <taxon>Bacillales Family XII. Incertae Sedis</taxon>
        <taxon>Exiguobacterium</taxon>
    </lineage>
</organism>
<comment type="similarity">
    <text evidence="1">Belongs to the ABC transporter superfamily.</text>
</comment>
<feature type="domain" description="ABC transporter" evidence="5">
    <location>
        <begin position="7"/>
        <end position="236"/>
    </location>
</feature>
<dbReference type="PROSITE" id="PS00211">
    <property type="entry name" value="ABC_TRANSPORTER_1"/>
    <property type="match status" value="1"/>
</dbReference>
<sequence>MVKNSVLEVKKLCKEIDGKKIINDLSFSVEKGQVFGFLGPNGSGKTTTIRMMTGMIKPTSGSVKIMGHDVQTNFYDAMKNMGAIVEHPALFDYLSGWKNLIQSVRLTGEKHDESYLKWCVETVELSDRIHDKVKSYSLGMKQRLAIAQSLISSPKILVLDEPTNGMDPSGIKDMRSLIKKLSVEYGITIFISSHLLSEIENLCDHVLIINKGTEVVNGSVRSLLEQNQPEFNFSIDPAKINQAVLLLTEKNIKCSQSEDQIVVHTTRSDIPHLVNYLYEHQVFVYSITKSDNSLEDYFISVTREVG</sequence>
<gene>
    <name evidence="6" type="primary">yhcH</name>
    <name evidence="6" type="ORF">EXIGUO9Y_500001</name>
</gene>
<dbReference type="InterPro" id="IPR003439">
    <property type="entry name" value="ABC_transporter-like_ATP-bd"/>
</dbReference>
<dbReference type="SUPFAM" id="SSF52540">
    <property type="entry name" value="P-loop containing nucleoside triphosphate hydrolases"/>
    <property type="match status" value="1"/>
</dbReference>
<dbReference type="InterPro" id="IPR003593">
    <property type="entry name" value="AAA+_ATPase"/>
</dbReference>
<evidence type="ECO:0000313" key="6">
    <source>
        <dbReference type="EMBL" id="VWX38602.1"/>
    </source>
</evidence>
<keyword evidence="3" id="KW-0547">Nucleotide-binding</keyword>
<dbReference type="PANTHER" id="PTHR43335:SF4">
    <property type="entry name" value="ABC TRANSPORTER, ATP-BINDING PROTEIN"/>
    <property type="match status" value="1"/>
</dbReference>
<keyword evidence="7" id="KW-1185">Reference proteome</keyword>
<dbReference type="Pfam" id="PF00005">
    <property type="entry name" value="ABC_tran"/>
    <property type="match status" value="1"/>
</dbReference>
<reference evidence="6 7" key="1">
    <citation type="submission" date="2019-10" db="EMBL/GenBank/DDBJ databases">
        <authorList>
            <person name="Karimi E."/>
        </authorList>
    </citation>
    <scope>NUCLEOTIDE SEQUENCE [LARGE SCALE GENOMIC DNA]</scope>
    <source>
        <strain evidence="6">Exiguobacterium sp. 9Y</strain>
    </source>
</reference>
<evidence type="ECO:0000256" key="1">
    <source>
        <dbReference type="ARBA" id="ARBA00005417"/>
    </source>
</evidence>
<evidence type="ECO:0000313" key="7">
    <source>
        <dbReference type="Proteomes" id="UP000439752"/>
    </source>
</evidence>
<keyword evidence="4 6" id="KW-0067">ATP-binding</keyword>
<dbReference type="InterPro" id="IPR017871">
    <property type="entry name" value="ABC_transporter-like_CS"/>
</dbReference>
<dbReference type="InterPro" id="IPR027417">
    <property type="entry name" value="P-loop_NTPase"/>
</dbReference>
<dbReference type="Proteomes" id="UP000439752">
    <property type="component" value="Unassembled WGS sequence"/>
</dbReference>
<protein>
    <submittedName>
        <fullName evidence="6">Uncharacterized ABC transporter ATP-binding protein YhcH</fullName>
    </submittedName>
</protein>
<dbReference type="GO" id="GO:0005524">
    <property type="term" value="F:ATP binding"/>
    <property type="evidence" value="ECO:0007669"/>
    <property type="project" value="UniProtKB-KW"/>
</dbReference>
<dbReference type="GO" id="GO:0016887">
    <property type="term" value="F:ATP hydrolysis activity"/>
    <property type="evidence" value="ECO:0007669"/>
    <property type="project" value="InterPro"/>
</dbReference>
<evidence type="ECO:0000256" key="2">
    <source>
        <dbReference type="ARBA" id="ARBA00022448"/>
    </source>
</evidence>
<evidence type="ECO:0000259" key="5">
    <source>
        <dbReference type="PROSITE" id="PS50893"/>
    </source>
</evidence>
<dbReference type="PANTHER" id="PTHR43335">
    <property type="entry name" value="ABC TRANSPORTER, ATP-BINDING PROTEIN"/>
    <property type="match status" value="1"/>
</dbReference>
<dbReference type="RefSeq" id="WP_133208187.1">
    <property type="nucleotide sequence ID" value="NZ_LR732318.1"/>
</dbReference>
<evidence type="ECO:0000256" key="4">
    <source>
        <dbReference type="ARBA" id="ARBA00022840"/>
    </source>
</evidence>
<evidence type="ECO:0000256" key="3">
    <source>
        <dbReference type="ARBA" id="ARBA00022741"/>
    </source>
</evidence>
<accession>A0A653IHI0</accession>